<evidence type="ECO:0000313" key="2">
    <source>
        <dbReference type="Proteomes" id="UP000228641"/>
    </source>
</evidence>
<dbReference type="Proteomes" id="UP000228641">
    <property type="component" value="Unassembled WGS sequence"/>
</dbReference>
<gene>
    <name evidence="1" type="ORF">CUB97_03155</name>
</gene>
<comment type="caution">
    <text evidence="1">The sequence shown here is derived from an EMBL/GenBank/DDBJ whole genome shotgun (WGS) entry which is preliminary data.</text>
</comment>
<reference evidence="1 2" key="1">
    <citation type="submission" date="2017-11" db="EMBL/GenBank/DDBJ databases">
        <title>Genome sequencing of Prevotella intermedia KCOM 1779.</title>
        <authorList>
            <person name="Kook J.-K."/>
            <person name="Park S.-N."/>
            <person name="Lim Y.K."/>
        </authorList>
    </citation>
    <scope>NUCLEOTIDE SEQUENCE [LARGE SCALE GENOMIC DNA]</scope>
    <source>
        <strain evidence="1 2">KCOM 1779</strain>
    </source>
</reference>
<name>A0A2M8M812_PREIN</name>
<dbReference type="EMBL" id="PGGD01000001">
    <property type="protein sequence ID" value="PJF00349.1"/>
    <property type="molecule type" value="Genomic_DNA"/>
</dbReference>
<dbReference type="AlphaFoldDB" id="A0A2M8M812"/>
<organism evidence="1 2">
    <name type="scientific">Prevotella intermedia</name>
    <dbReference type="NCBI Taxonomy" id="28131"/>
    <lineage>
        <taxon>Bacteria</taxon>
        <taxon>Pseudomonadati</taxon>
        <taxon>Bacteroidota</taxon>
        <taxon>Bacteroidia</taxon>
        <taxon>Bacteroidales</taxon>
        <taxon>Prevotellaceae</taxon>
        <taxon>Prevotella</taxon>
    </lineage>
</organism>
<protein>
    <submittedName>
        <fullName evidence="1">Uncharacterized protein</fullName>
    </submittedName>
</protein>
<proteinExistence type="predicted"/>
<accession>A0A2M8M812</accession>
<sequence length="64" mass="7583">MLKASSIPQKHRHHFVKIILRENDNFDLTLRKWLFCNAKPTLLPCKTAAFAMQNNRFCNVLIER</sequence>
<evidence type="ECO:0000313" key="1">
    <source>
        <dbReference type="EMBL" id="PJF00349.1"/>
    </source>
</evidence>